<comment type="caution">
    <text evidence="9">The sequence shown here is derived from an EMBL/GenBank/DDBJ whole genome shotgun (WGS) entry which is preliminary data.</text>
</comment>
<sequence>MLTAKNKKKSRLSNINREYDIIIVGGGITGANILWDATLRGYRCLLLEKSDYASGTSQATSKLIHGGLRYLKNLEFSLVRESLRERRILAKITPHAMRPMGFLIPIRSLYAKLILWAGMFLYNLFSFDRNEEILDEVKIPRYIWNSFEETIYKSPNIHPKNVIGSFQYYDYLNVNPERHTCEFIFSAKKKGAHAYNYAKVSSISKTFSGKAYQVKIDDSISGETIYTQTKVLINSAGPWADYIDALAGIPTDTKIIRSKGIHAVVRNICDKECVVAQKRDGSHLFVIPWRNRTIIGTTDVRYDQHPDQFSVTEKDLQELIDDINYAYGFSNLTLNDIVYFYGGLRPLVEDTNHKDETYSASRKAEIFHYNKDGYPGVFAALGGKYTTSRSVAEKIVNQIDIYFGYTDKVCKTKDELLIGAYQKPRLELIRELQAKFPKVSGRKIEILTFRYGTIAEKMLAKPGKYEIPLANGEIFFEEEIDYLCEEEEIIKASDLFFRRSGIGTVGRLGREQLNIVIDHLAKKLSWDQKRKKEEMAEIEKRYLWNR</sequence>
<dbReference type="GO" id="GO:0006071">
    <property type="term" value="P:glycerol metabolic process"/>
    <property type="evidence" value="ECO:0007669"/>
    <property type="project" value="UniProtKB-KW"/>
</dbReference>
<dbReference type="InterPro" id="IPR006076">
    <property type="entry name" value="FAD-dep_OxRdtase"/>
</dbReference>
<dbReference type="EMBL" id="BFBB01000009">
    <property type="protein sequence ID" value="GBF51892.1"/>
    <property type="molecule type" value="Genomic_DNA"/>
</dbReference>
<evidence type="ECO:0000313" key="9">
    <source>
        <dbReference type="EMBL" id="GBF51892.1"/>
    </source>
</evidence>
<dbReference type="InterPro" id="IPR038299">
    <property type="entry name" value="DAO_C_sf"/>
</dbReference>
<dbReference type="InterPro" id="IPR000447">
    <property type="entry name" value="G3P_DH_FAD-dep"/>
</dbReference>
<dbReference type="Proteomes" id="UP000245133">
    <property type="component" value="Unassembled WGS sequence"/>
</dbReference>
<dbReference type="PANTHER" id="PTHR11985">
    <property type="entry name" value="GLYCEROL-3-PHOSPHATE DEHYDROGENASE"/>
    <property type="match status" value="1"/>
</dbReference>
<evidence type="ECO:0000256" key="1">
    <source>
        <dbReference type="ARBA" id="ARBA00001974"/>
    </source>
</evidence>
<accession>A0A2P2E4U9</accession>
<dbReference type="GO" id="GO:0004368">
    <property type="term" value="F:glycerol-3-phosphate dehydrogenase (quinone) activity"/>
    <property type="evidence" value="ECO:0007669"/>
    <property type="project" value="InterPro"/>
</dbReference>
<gene>
    <name evidence="9" type="primary">glpD</name>
    <name evidence="9" type="ORF">LPTSP4_34300</name>
</gene>
<feature type="domain" description="FAD dependent oxidoreductase" evidence="7">
    <location>
        <begin position="20"/>
        <end position="388"/>
    </location>
</feature>
<evidence type="ECO:0000259" key="7">
    <source>
        <dbReference type="Pfam" id="PF01266"/>
    </source>
</evidence>
<keyword evidence="6" id="KW-0560">Oxidoreductase</keyword>
<reference evidence="9 10" key="1">
    <citation type="submission" date="2018-02" db="EMBL/GenBank/DDBJ databases">
        <title>Novel Leptospira species isolated from soil and water in Japan.</title>
        <authorList>
            <person name="Nakao R."/>
            <person name="Masuzawa T."/>
        </authorList>
    </citation>
    <scope>NUCLEOTIDE SEQUENCE [LARGE SCALE GENOMIC DNA]</scope>
    <source>
        <strain evidence="9 10">YH101</strain>
    </source>
</reference>
<dbReference type="Pfam" id="PF01266">
    <property type="entry name" value="DAO"/>
    <property type="match status" value="1"/>
</dbReference>
<feature type="domain" description="Alpha-glycerophosphate oxidase C-terminal" evidence="8">
    <location>
        <begin position="410"/>
        <end position="531"/>
    </location>
</feature>
<dbReference type="OrthoDB" id="9766796at2"/>
<comment type="similarity">
    <text evidence="2">Belongs to the FAD-dependent glycerol-3-phosphate dehydrogenase family.</text>
</comment>
<protein>
    <submittedName>
        <fullName evidence="9">Glycerol-3-phosphate oxidase</fullName>
    </submittedName>
</protein>
<evidence type="ECO:0000256" key="2">
    <source>
        <dbReference type="ARBA" id="ARBA00007330"/>
    </source>
</evidence>
<keyword evidence="4" id="KW-0319">Glycerol metabolism</keyword>
<keyword evidence="3" id="KW-0285">Flavoprotein</keyword>
<name>A0A2P2E4U9_9LEPT</name>
<evidence type="ECO:0000256" key="4">
    <source>
        <dbReference type="ARBA" id="ARBA00022798"/>
    </source>
</evidence>
<dbReference type="Gene3D" id="3.50.50.60">
    <property type="entry name" value="FAD/NAD(P)-binding domain"/>
    <property type="match status" value="1"/>
</dbReference>
<evidence type="ECO:0000259" key="8">
    <source>
        <dbReference type="Pfam" id="PF16901"/>
    </source>
</evidence>
<evidence type="ECO:0000313" key="10">
    <source>
        <dbReference type="Proteomes" id="UP000245133"/>
    </source>
</evidence>
<dbReference type="Gene3D" id="3.30.9.10">
    <property type="entry name" value="D-Amino Acid Oxidase, subunit A, domain 2"/>
    <property type="match status" value="1"/>
</dbReference>
<dbReference type="InterPro" id="IPR036188">
    <property type="entry name" value="FAD/NAD-bd_sf"/>
</dbReference>
<dbReference type="RefSeq" id="WP_108978281.1">
    <property type="nucleotide sequence ID" value="NZ_BFBB01000009.1"/>
</dbReference>
<comment type="cofactor">
    <cofactor evidence="1">
        <name>FAD</name>
        <dbReference type="ChEBI" id="CHEBI:57692"/>
    </cofactor>
</comment>
<dbReference type="InterPro" id="IPR031656">
    <property type="entry name" value="DAO_C"/>
</dbReference>
<keyword evidence="10" id="KW-1185">Reference proteome</keyword>
<keyword evidence="5" id="KW-0274">FAD</keyword>
<dbReference type="AlphaFoldDB" id="A0A2P2E4U9"/>
<dbReference type="PANTHER" id="PTHR11985:SF35">
    <property type="entry name" value="ANAEROBIC GLYCEROL-3-PHOSPHATE DEHYDROGENASE SUBUNIT A"/>
    <property type="match status" value="1"/>
</dbReference>
<proteinExistence type="inferred from homology"/>
<dbReference type="PRINTS" id="PR01001">
    <property type="entry name" value="FADG3PDH"/>
</dbReference>
<organism evidence="9 10">
    <name type="scientific">Leptospira ryugenii</name>
    <dbReference type="NCBI Taxonomy" id="1917863"/>
    <lineage>
        <taxon>Bacteria</taxon>
        <taxon>Pseudomonadati</taxon>
        <taxon>Spirochaetota</taxon>
        <taxon>Spirochaetia</taxon>
        <taxon>Leptospirales</taxon>
        <taxon>Leptospiraceae</taxon>
        <taxon>Leptospira</taxon>
    </lineage>
</organism>
<dbReference type="SUPFAM" id="SSF54373">
    <property type="entry name" value="FAD-linked reductases, C-terminal domain"/>
    <property type="match status" value="1"/>
</dbReference>
<evidence type="ECO:0000256" key="6">
    <source>
        <dbReference type="ARBA" id="ARBA00023002"/>
    </source>
</evidence>
<evidence type="ECO:0000256" key="5">
    <source>
        <dbReference type="ARBA" id="ARBA00022827"/>
    </source>
</evidence>
<dbReference type="GO" id="GO:0046168">
    <property type="term" value="P:glycerol-3-phosphate catabolic process"/>
    <property type="evidence" value="ECO:0007669"/>
    <property type="project" value="TreeGrafter"/>
</dbReference>
<dbReference type="Gene3D" id="1.10.8.870">
    <property type="entry name" value="Alpha-glycerophosphate oxidase, cap domain"/>
    <property type="match status" value="1"/>
</dbReference>
<dbReference type="Pfam" id="PF16901">
    <property type="entry name" value="DAO_C"/>
    <property type="match status" value="1"/>
</dbReference>
<dbReference type="SUPFAM" id="SSF51905">
    <property type="entry name" value="FAD/NAD(P)-binding domain"/>
    <property type="match status" value="1"/>
</dbReference>
<evidence type="ECO:0000256" key="3">
    <source>
        <dbReference type="ARBA" id="ARBA00022630"/>
    </source>
</evidence>